<reference evidence="3" key="1">
    <citation type="journal article" date="2011" name="PLoS Genet.">
        <title>Genomic analysis of the necrotrophic fungal pathogens Sclerotinia sclerotiorum and Botrytis cinerea.</title>
        <authorList>
            <person name="Amselem J."/>
            <person name="Cuomo C.A."/>
            <person name="van Kan J.A."/>
            <person name="Viaud M."/>
            <person name="Benito E.P."/>
            <person name="Couloux A."/>
            <person name="Coutinho P.M."/>
            <person name="de Vries R.P."/>
            <person name="Dyer P.S."/>
            <person name="Fillinger S."/>
            <person name="Fournier E."/>
            <person name="Gout L."/>
            <person name="Hahn M."/>
            <person name="Kohn L."/>
            <person name="Lapalu N."/>
            <person name="Plummer K.M."/>
            <person name="Pradier J.M."/>
            <person name="Quevillon E."/>
            <person name="Sharon A."/>
            <person name="Simon A."/>
            <person name="ten Have A."/>
            <person name="Tudzynski B."/>
            <person name="Tudzynski P."/>
            <person name="Wincker P."/>
            <person name="Andrew M."/>
            <person name="Anthouard V."/>
            <person name="Beever R.E."/>
            <person name="Beffa R."/>
            <person name="Benoit I."/>
            <person name="Bouzid O."/>
            <person name="Brault B."/>
            <person name="Chen Z."/>
            <person name="Choquer M."/>
            <person name="Collemare J."/>
            <person name="Cotton P."/>
            <person name="Danchin E.G."/>
            <person name="Da Silva C."/>
            <person name="Gautier A."/>
            <person name="Giraud C."/>
            <person name="Giraud T."/>
            <person name="Gonzalez C."/>
            <person name="Grossetete S."/>
            <person name="Guldener U."/>
            <person name="Henrissat B."/>
            <person name="Howlett B.J."/>
            <person name="Kodira C."/>
            <person name="Kretschmer M."/>
            <person name="Lappartient A."/>
            <person name="Leroch M."/>
            <person name="Levis C."/>
            <person name="Mauceli E."/>
            <person name="Neuveglise C."/>
            <person name="Oeser B."/>
            <person name="Pearson M."/>
            <person name="Poulain J."/>
            <person name="Poussereau N."/>
            <person name="Quesneville H."/>
            <person name="Rascle C."/>
            <person name="Schumacher J."/>
            <person name="Segurens B."/>
            <person name="Sexton A."/>
            <person name="Silva E."/>
            <person name="Sirven C."/>
            <person name="Soanes D.M."/>
            <person name="Talbot N.J."/>
            <person name="Templeton M."/>
            <person name="Yandava C."/>
            <person name="Yarden O."/>
            <person name="Zeng Q."/>
            <person name="Rollins J.A."/>
            <person name="Lebrun M.H."/>
            <person name="Dickman M."/>
        </authorList>
    </citation>
    <scope>NUCLEOTIDE SEQUENCE [LARGE SCALE GENOMIC DNA]</scope>
    <source>
        <strain evidence="3">T4</strain>
    </source>
</reference>
<proteinExistence type="predicted"/>
<gene>
    <name evidence="2" type="ORF">BofuT4_uP126820.1</name>
</gene>
<sequence>MFIFEGKEELIKTDVVVFTIFPCMHMIPSVSIFRFIKG</sequence>
<feature type="transmembrane region" description="Helical" evidence="1">
    <location>
        <begin position="15"/>
        <end position="36"/>
    </location>
</feature>
<keyword evidence="1" id="KW-1133">Transmembrane helix</keyword>
<protein>
    <submittedName>
        <fullName evidence="2">Uncharacterized protein</fullName>
    </submittedName>
</protein>
<evidence type="ECO:0000256" key="1">
    <source>
        <dbReference type="SAM" id="Phobius"/>
    </source>
</evidence>
<evidence type="ECO:0000313" key="2">
    <source>
        <dbReference type="EMBL" id="CCD54634.1"/>
    </source>
</evidence>
<evidence type="ECO:0000313" key="3">
    <source>
        <dbReference type="Proteomes" id="UP000008177"/>
    </source>
</evidence>
<dbReference type="Proteomes" id="UP000008177">
    <property type="component" value="Unplaced contigs"/>
</dbReference>
<accession>G2YSN6</accession>
<keyword evidence="1" id="KW-0812">Transmembrane</keyword>
<dbReference type="EMBL" id="FQ790351">
    <property type="protein sequence ID" value="CCD54634.1"/>
    <property type="molecule type" value="Genomic_DNA"/>
</dbReference>
<dbReference type="HOGENOM" id="CLU_3335498_0_0_1"/>
<keyword evidence="1" id="KW-0472">Membrane</keyword>
<dbReference type="InParanoid" id="G2YSN6"/>
<organism evidence="2 3">
    <name type="scientific">Botryotinia fuckeliana (strain T4)</name>
    <name type="common">Noble rot fungus</name>
    <name type="synonym">Botrytis cinerea</name>
    <dbReference type="NCBI Taxonomy" id="999810"/>
    <lineage>
        <taxon>Eukaryota</taxon>
        <taxon>Fungi</taxon>
        <taxon>Dikarya</taxon>
        <taxon>Ascomycota</taxon>
        <taxon>Pezizomycotina</taxon>
        <taxon>Leotiomycetes</taxon>
        <taxon>Helotiales</taxon>
        <taxon>Sclerotiniaceae</taxon>
        <taxon>Botrytis</taxon>
    </lineage>
</organism>
<name>G2YSN6_BOTF4</name>
<dbReference type="AlphaFoldDB" id="G2YSN6"/>